<dbReference type="InterPro" id="IPR036317">
    <property type="entry name" value="Cullin_homology_sf"/>
</dbReference>
<feature type="domain" description="Cullin family profile" evidence="2">
    <location>
        <begin position="348"/>
        <end position="487"/>
    </location>
</feature>
<keyword evidence="4" id="KW-1185">Reference proteome</keyword>
<dbReference type="SUPFAM" id="SSF75632">
    <property type="entry name" value="Cullin homology domain"/>
    <property type="match status" value="1"/>
</dbReference>
<proteinExistence type="inferred from homology"/>
<sequence>MIKIENLEISRQLEILSNAFQNVFERKNEDNIIITSNACTKLIKEGEHQIIYDCIKQVLQNHFKEFYSQLINSNGDPLLTFLSDEYKQLQIYCTLFPQFCSSFDEYYLREKKELNKTTNMIKLSFIQNVLSKTTFFNELITPSIITVIQNAQKNFDIDLEDVKNIIGIFYSFTDETQGTFDYFIQKLKEKEQFFYDLFFTINFRTISQISDYISIANKQCKTDISIFKYIFHSKKEINAFIELSKNSLYVNHIKSYITEIYEFNSKENTYMEFISFFQALINHIRLPDTFYYNITQIGQIIDLLYNFIDLFEIVFNEKLEKFYEVVSDSLYNIHSNFLNELFVFLEQSEINDKLRYDRLFDLYKLTTKKDKFEFFFESFFINTLIKRRSQAIKAFSPVIEKVRTIDSNFLPFFEAYVKQFNESVEIKKDFNNNNYEDTHMFNPIVFNKPLYPLSYEDGIDSYIPKKFKDVNSKFKRSFIDRNQYAELVNCVFEFSYGTKYKIIINDIYTAQIVMLLADGPHKRSEIYELFDYRIDDRFDESLADDVSNFLNIAIINLLNLKLIKIDMEMQRPSYCDVLNLNDEFHSSDSTINISPVFDTLTLESFPAFYNEKNADLPLIDPDVFNSIEQEIMLLSRAEGYMELSKFESKVLENCRKKIDEKINNKMIRKKLLQMNRKKIKIFENRCNSEKYVQLLL</sequence>
<evidence type="ECO:0000256" key="1">
    <source>
        <dbReference type="PROSITE-ProRule" id="PRU00330"/>
    </source>
</evidence>
<dbReference type="Gene3D" id="1.20.1310.10">
    <property type="entry name" value="Cullin Repeats"/>
    <property type="match status" value="1"/>
</dbReference>
<dbReference type="SUPFAM" id="SSF74788">
    <property type="entry name" value="Cullin repeat-like"/>
    <property type="match status" value="1"/>
</dbReference>
<evidence type="ECO:0000313" key="4">
    <source>
        <dbReference type="Proteomes" id="UP001470230"/>
    </source>
</evidence>
<dbReference type="Proteomes" id="UP001470230">
    <property type="component" value="Unassembled WGS sequence"/>
</dbReference>
<comment type="similarity">
    <text evidence="1">Belongs to the cullin family.</text>
</comment>
<reference evidence="3 4" key="1">
    <citation type="submission" date="2024-04" db="EMBL/GenBank/DDBJ databases">
        <title>Tritrichomonas musculus Genome.</title>
        <authorList>
            <person name="Alves-Ferreira E."/>
            <person name="Grigg M."/>
            <person name="Lorenzi H."/>
            <person name="Galac M."/>
        </authorList>
    </citation>
    <scope>NUCLEOTIDE SEQUENCE [LARGE SCALE GENOMIC DNA]</scope>
    <source>
        <strain evidence="3 4">EAF2021</strain>
    </source>
</reference>
<name>A0ABR2I563_9EUKA</name>
<accession>A0ABR2I563</accession>
<comment type="caution">
    <text evidence="3">The sequence shown here is derived from an EMBL/GenBank/DDBJ whole genome shotgun (WGS) entry which is preliminary data.</text>
</comment>
<dbReference type="InterPro" id="IPR016158">
    <property type="entry name" value="Cullin_homology"/>
</dbReference>
<dbReference type="PROSITE" id="PS50069">
    <property type="entry name" value="CULLIN_2"/>
    <property type="match status" value="1"/>
</dbReference>
<evidence type="ECO:0000313" key="3">
    <source>
        <dbReference type="EMBL" id="KAK8857632.1"/>
    </source>
</evidence>
<dbReference type="InterPro" id="IPR016159">
    <property type="entry name" value="Cullin_repeat-like_dom_sf"/>
</dbReference>
<organism evidence="3 4">
    <name type="scientific">Tritrichomonas musculus</name>
    <dbReference type="NCBI Taxonomy" id="1915356"/>
    <lineage>
        <taxon>Eukaryota</taxon>
        <taxon>Metamonada</taxon>
        <taxon>Parabasalia</taxon>
        <taxon>Tritrichomonadida</taxon>
        <taxon>Tritrichomonadidae</taxon>
        <taxon>Tritrichomonas</taxon>
    </lineage>
</organism>
<dbReference type="EMBL" id="JAPFFF010000020">
    <property type="protein sequence ID" value="KAK8857632.1"/>
    <property type="molecule type" value="Genomic_DNA"/>
</dbReference>
<evidence type="ECO:0000259" key="2">
    <source>
        <dbReference type="PROSITE" id="PS50069"/>
    </source>
</evidence>
<gene>
    <name evidence="3" type="ORF">M9Y10_016038</name>
</gene>
<protein>
    <recommendedName>
        <fullName evidence="2">Cullin family profile domain-containing protein</fullName>
    </recommendedName>
</protein>